<reference evidence="4" key="1">
    <citation type="journal article" date="2019" name="Int. J. Syst. Evol. Microbiol.">
        <title>The Global Catalogue of Microorganisms (GCM) 10K type strain sequencing project: providing services to taxonomists for standard genome sequencing and annotation.</title>
        <authorList>
            <consortium name="The Broad Institute Genomics Platform"/>
            <consortium name="The Broad Institute Genome Sequencing Center for Infectious Disease"/>
            <person name="Wu L."/>
            <person name="Ma J."/>
        </authorList>
    </citation>
    <scope>NUCLEOTIDE SEQUENCE [LARGE SCALE GENOMIC DNA]</scope>
    <source>
        <strain evidence="4">JCM 31696</strain>
    </source>
</reference>
<protein>
    <recommendedName>
        <fullName evidence="5">Serine/threonine protein kinase</fullName>
    </recommendedName>
</protein>
<evidence type="ECO:0000313" key="4">
    <source>
        <dbReference type="Proteomes" id="UP001597083"/>
    </source>
</evidence>
<organism evidence="3 4">
    <name type="scientific">Actinomadura adrarensis</name>
    <dbReference type="NCBI Taxonomy" id="1819600"/>
    <lineage>
        <taxon>Bacteria</taxon>
        <taxon>Bacillati</taxon>
        <taxon>Actinomycetota</taxon>
        <taxon>Actinomycetes</taxon>
        <taxon>Streptosporangiales</taxon>
        <taxon>Thermomonosporaceae</taxon>
        <taxon>Actinomadura</taxon>
    </lineage>
</organism>
<name>A0ABW3CM96_9ACTN</name>
<feature type="compositionally biased region" description="Low complexity" evidence="1">
    <location>
        <begin position="44"/>
        <end position="63"/>
    </location>
</feature>
<dbReference type="Proteomes" id="UP001597083">
    <property type="component" value="Unassembled WGS sequence"/>
</dbReference>
<keyword evidence="2" id="KW-1133">Transmembrane helix</keyword>
<feature type="transmembrane region" description="Helical" evidence="2">
    <location>
        <begin position="20"/>
        <end position="39"/>
    </location>
</feature>
<keyword evidence="2" id="KW-0812">Transmembrane</keyword>
<keyword evidence="4" id="KW-1185">Reference proteome</keyword>
<feature type="compositionally biased region" description="Low complexity" evidence="1">
    <location>
        <begin position="73"/>
        <end position="84"/>
    </location>
</feature>
<proteinExistence type="predicted"/>
<accession>A0ABW3CM96</accession>
<evidence type="ECO:0008006" key="5">
    <source>
        <dbReference type="Google" id="ProtNLM"/>
    </source>
</evidence>
<comment type="caution">
    <text evidence="3">The sequence shown here is derived from an EMBL/GenBank/DDBJ whole genome shotgun (WGS) entry which is preliminary data.</text>
</comment>
<evidence type="ECO:0000256" key="1">
    <source>
        <dbReference type="SAM" id="MobiDB-lite"/>
    </source>
</evidence>
<feature type="region of interest" description="Disordered" evidence="1">
    <location>
        <begin position="42"/>
        <end position="87"/>
    </location>
</feature>
<feature type="non-terminal residue" evidence="3">
    <location>
        <position position="1"/>
    </location>
</feature>
<sequence length="242" mass="26329">PPRPAAARNPNRPGSSNQATMAAVGVLVLALLFIAIGTYKANESNSSNSSSSRSTSSRTSSSTYDDDDDRSTPTRTRTRTTPTVDRTHEAFEEISKGDCLDAYKDPYDFSEWSVNVPSVVDCDRPGAYVEVTGVGDSSSDCHTEEWYEGTTWRSYSGGETIVLCIDRNLRIGECILGLKSETPGRIAVTRHGLLTSWGCGKSTVPREFDYILQVTAITSGSCPSGSRSWDYLDGRDLCLRVV</sequence>
<evidence type="ECO:0000313" key="3">
    <source>
        <dbReference type="EMBL" id="MFD0855643.1"/>
    </source>
</evidence>
<evidence type="ECO:0000256" key="2">
    <source>
        <dbReference type="SAM" id="Phobius"/>
    </source>
</evidence>
<gene>
    <name evidence="3" type="ORF">ACFQ07_25605</name>
</gene>
<dbReference type="EMBL" id="JBHTIR010003705">
    <property type="protein sequence ID" value="MFD0855643.1"/>
    <property type="molecule type" value="Genomic_DNA"/>
</dbReference>
<keyword evidence="2" id="KW-0472">Membrane</keyword>